<evidence type="ECO:0000313" key="10">
    <source>
        <dbReference type="Proteomes" id="UP000215145"/>
    </source>
</evidence>
<keyword evidence="4 7" id="KW-0812">Transmembrane</keyword>
<feature type="transmembrane region" description="Helical" evidence="7">
    <location>
        <begin position="192"/>
        <end position="215"/>
    </location>
</feature>
<feature type="domain" description="Major facilitator superfamily (MFS) profile" evidence="8">
    <location>
        <begin position="1"/>
        <end position="371"/>
    </location>
</feature>
<keyword evidence="6 7" id="KW-0472">Membrane</keyword>
<evidence type="ECO:0000256" key="4">
    <source>
        <dbReference type="ARBA" id="ARBA00022692"/>
    </source>
</evidence>
<sequence length="388" mass="41818">MSLVATAVSPLFPLYRLRYGLNSLELSLLFVSYAVVLLPVLLITGARGAFWGLKKVIRLAIWLAVVSSILFLANNAPWMLYAARMLEGAAYGLFTGAAVPYLLRFASQGLSARAILLSGITISFGFGLGPAISGLITEYMPAFPSRTPYLLFIFLLLISAALIETLPNKKQTEDDARGKISIGVPAGMSRHFWLMAALPVFTLFTINGIVLSLIPTFVVSVLKSTDLSISGLLALLLLGGGALLQLLPLPSHPVIRLRAGLVILAAGAWTVVLSGQESSLLLLWIGVALQALGTGWVFQVSLRLAGELPEAKDRPRVITTYYLAAYSGFIVPIAGLGLLSNVFGMTKAMVVLDAASMLLILFTIVYSYYFKREYETLKDVRITAATLD</sequence>
<evidence type="ECO:0000256" key="7">
    <source>
        <dbReference type="SAM" id="Phobius"/>
    </source>
</evidence>
<comment type="subcellular location">
    <subcellularLocation>
        <location evidence="1">Cell membrane</location>
        <topology evidence="1">Multi-pass membrane protein</topology>
    </subcellularLocation>
</comment>
<proteinExistence type="predicted"/>
<feature type="transmembrane region" description="Helical" evidence="7">
    <location>
        <begin position="259"/>
        <end position="275"/>
    </location>
</feature>
<evidence type="ECO:0000313" key="9">
    <source>
        <dbReference type="EMBL" id="OXM17518.1"/>
    </source>
</evidence>
<evidence type="ECO:0000259" key="8">
    <source>
        <dbReference type="PROSITE" id="PS50850"/>
    </source>
</evidence>
<feature type="transmembrane region" description="Helical" evidence="7">
    <location>
        <begin position="26"/>
        <end position="44"/>
    </location>
</feature>
<accession>A0A229P5V8</accession>
<gene>
    <name evidence="9" type="ORF">CGZ75_06920</name>
</gene>
<feature type="transmembrane region" description="Helical" evidence="7">
    <location>
        <begin position="321"/>
        <end position="343"/>
    </location>
</feature>
<organism evidence="9 10">
    <name type="scientific">Paenibacillus herberti</name>
    <dbReference type="NCBI Taxonomy" id="1619309"/>
    <lineage>
        <taxon>Bacteria</taxon>
        <taxon>Bacillati</taxon>
        <taxon>Bacillota</taxon>
        <taxon>Bacilli</taxon>
        <taxon>Bacillales</taxon>
        <taxon>Paenibacillaceae</taxon>
        <taxon>Paenibacillus</taxon>
    </lineage>
</organism>
<dbReference type="PANTHER" id="PTHR23517:SF13">
    <property type="entry name" value="MAJOR FACILITATOR SUPERFAMILY MFS_1"/>
    <property type="match status" value="1"/>
</dbReference>
<feature type="transmembrane region" description="Helical" evidence="7">
    <location>
        <begin position="115"/>
        <end position="137"/>
    </location>
</feature>
<evidence type="ECO:0000256" key="5">
    <source>
        <dbReference type="ARBA" id="ARBA00022989"/>
    </source>
</evidence>
<feature type="transmembrane region" description="Helical" evidence="7">
    <location>
        <begin position="56"/>
        <end position="73"/>
    </location>
</feature>
<feature type="transmembrane region" description="Helical" evidence="7">
    <location>
        <begin position="349"/>
        <end position="369"/>
    </location>
</feature>
<dbReference type="SUPFAM" id="SSF103473">
    <property type="entry name" value="MFS general substrate transporter"/>
    <property type="match status" value="1"/>
</dbReference>
<dbReference type="PANTHER" id="PTHR23517">
    <property type="entry name" value="RESISTANCE PROTEIN MDTM, PUTATIVE-RELATED-RELATED"/>
    <property type="match status" value="1"/>
</dbReference>
<keyword evidence="5 7" id="KW-1133">Transmembrane helix</keyword>
<dbReference type="InterPro" id="IPR020846">
    <property type="entry name" value="MFS_dom"/>
</dbReference>
<reference evidence="9 10" key="1">
    <citation type="submission" date="2017-07" db="EMBL/GenBank/DDBJ databases">
        <title>Paenibacillus herberti R33 genome sequencing and assembly.</title>
        <authorList>
            <person name="Su W."/>
        </authorList>
    </citation>
    <scope>NUCLEOTIDE SEQUENCE [LARGE SCALE GENOMIC DNA]</scope>
    <source>
        <strain evidence="9 10">R33</strain>
    </source>
</reference>
<evidence type="ECO:0000256" key="2">
    <source>
        <dbReference type="ARBA" id="ARBA00022448"/>
    </source>
</evidence>
<dbReference type="InterPro" id="IPR036259">
    <property type="entry name" value="MFS_trans_sf"/>
</dbReference>
<dbReference type="InterPro" id="IPR011701">
    <property type="entry name" value="MFS"/>
</dbReference>
<evidence type="ECO:0000256" key="3">
    <source>
        <dbReference type="ARBA" id="ARBA00022475"/>
    </source>
</evidence>
<dbReference type="Gene3D" id="1.20.1250.20">
    <property type="entry name" value="MFS general substrate transporter like domains"/>
    <property type="match status" value="1"/>
</dbReference>
<keyword evidence="2" id="KW-0813">Transport</keyword>
<dbReference type="GO" id="GO:0005886">
    <property type="term" value="C:plasma membrane"/>
    <property type="evidence" value="ECO:0007669"/>
    <property type="project" value="UniProtKB-SubCell"/>
</dbReference>
<evidence type="ECO:0000256" key="1">
    <source>
        <dbReference type="ARBA" id="ARBA00004651"/>
    </source>
</evidence>
<keyword evidence="10" id="KW-1185">Reference proteome</keyword>
<feature type="transmembrane region" description="Helical" evidence="7">
    <location>
        <begin position="281"/>
        <end position="300"/>
    </location>
</feature>
<dbReference type="PRINTS" id="PR01036">
    <property type="entry name" value="TCRTETB"/>
</dbReference>
<dbReference type="PROSITE" id="PS50850">
    <property type="entry name" value="MFS"/>
    <property type="match status" value="1"/>
</dbReference>
<dbReference type="Proteomes" id="UP000215145">
    <property type="component" value="Unassembled WGS sequence"/>
</dbReference>
<dbReference type="EMBL" id="NMUQ01000001">
    <property type="protein sequence ID" value="OXM17518.1"/>
    <property type="molecule type" value="Genomic_DNA"/>
</dbReference>
<dbReference type="InterPro" id="IPR050171">
    <property type="entry name" value="MFS_Transporters"/>
</dbReference>
<name>A0A229P5V8_9BACL</name>
<dbReference type="Pfam" id="PF07690">
    <property type="entry name" value="MFS_1"/>
    <property type="match status" value="1"/>
</dbReference>
<dbReference type="AlphaFoldDB" id="A0A229P5V8"/>
<protein>
    <submittedName>
        <fullName evidence="9">MFS transporter</fullName>
    </submittedName>
</protein>
<feature type="transmembrane region" description="Helical" evidence="7">
    <location>
        <begin position="149"/>
        <end position="167"/>
    </location>
</feature>
<feature type="transmembrane region" description="Helical" evidence="7">
    <location>
        <begin position="227"/>
        <end position="247"/>
    </location>
</feature>
<comment type="caution">
    <text evidence="9">The sequence shown here is derived from an EMBL/GenBank/DDBJ whole genome shotgun (WGS) entry which is preliminary data.</text>
</comment>
<keyword evidence="3" id="KW-1003">Cell membrane</keyword>
<evidence type="ECO:0000256" key="6">
    <source>
        <dbReference type="ARBA" id="ARBA00023136"/>
    </source>
</evidence>
<dbReference type="GO" id="GO:0022857">
    <property type="term" value="F:transmembrane transporter activity"/>
    <property type="evidence" value="ECO:0007669"/>
    <property type="project" value="InterPro"/>
</dbReference>